<accession>A0A1I2XZ18</accession>
<dbReference type="EMBL" id="FONR01000054">
    <property type="protein sequence ID" value="SFH18339.1"/>
    <property type="molecule type" value="Genomic_DNA"/>
</dbReference>
<dbReference type="InterPro" id="IPR003369">
    <property type="entry name" value="TatA/B/E"/>
</dbReference>
<evidence type="ECO:0000313" key="9">
    <source>
        <dbReference type="EMBL" id="SFH18339.1"/>
    </source>
</evidence>
<dbReference type="PRINTS" id="PR01506">
    <property type="entry name" value="TATBPROTEIN"/>
</dbReference>
<keyword evidence="7" id="KW-0472">Membrane</keyword>
<keyword evidence="2" id="KW-0813">Transport</keyword>
<gene>
    <name evidence="9" type="ORF">SAMN02787118_15412</name>
</gene>
<dbReference type="RefSeq" id="WP_075033847.1">
    <property type="nucleotide sequence ID" value="NZ_FONR01000054.1"/>
</dbReference>
<proteinExistence type="predicted"/>
<evidence type="ECO:0000256" key="7">
    <source>
        <dbReference type="ARBA" id="ARBA00023136"/>
    </source>
</evidence>
<dbReference type="Pfam" id="PF02416">
    <property type="entry name" value="TatA_B_E"/>
    <property type="match status" value="1"/>
</dbReference>
<evidence type="ECO:0000256" key="3">
    <source>
        <dbReference type="ARBA" id="ARBA00022692"/>
    </source>
</evidence>
<keyword evidence="4" id="KW-0653">Protein transport</keyword>
<keyword evidence="3" id="KW-0812">Transmembrane</keyword>
<feature type="compositionally biased region" description="Basic residues" evidence="8">
    <location>
        <begin position="149"/>
        <end position="159"/>
    </location>
</feature>
<dbReference type="Proteomes" id="UP000181942">
    <property type="component" value="Unassembled WGS sequence"/>
</dbReference>
<dbReference type="Gene3D" id="1.20.5.3310">
    <property type="match status" value="1"/>
</dbReference>
<evidence type="ECO:0000256" key="8">
    <source>
        <dbReference type="SAM" id="MobiDB-lite"/>
    </source>
</evidence>
<evidence type="ECO:0000313" key="10">
    <source>
        <dbReference type="Proteomes" id="UP000181942"/>
    </source>
</evidence>
<protein>
    <submittedName>
        <fullName evidence="9">Sec-independent protein translocase protein TatB</fullName>
    </submittedName>
</protein>
<dbReference type="OrthoDB" id="3267321at2"/>
<comment type="subcellular location">
    <subcellularLocation>
        <location evidence="1">Membrane</location>
        <topology evidence="1">Single-pass membrane protein</topology>
    </subcellularLocation>
</comment>
<name>A0A1I2XZ18_9ACTN</name>
<organism evidence="9 10">
    <name type="scientific">Streptomyces mirabilis</name>
    <dbReference type="NCBI Taxonomy" id="68239"/>
    <lineage>
        <taxon>Bacteria</taxon>
        <taxon>Bacillati</taxon>
        <taxon>Actinomycetota</taxon>
        <taxon>Actinomycetes</taxon>
        <taxon>Kitasatosporales</taxon>
        <taxon>Streptomycetaceae</taxon>
        <taxon>Streptomyces</taxon>
    </lineage>
</organism>
<feature type="region of interest" description="Disordered" evidence="8">
    <location>
        <begin position="86"/>
        <end position="159"/>
    </location>
</feature>
<feature type="compositionally biased region" description="Low complexity" evidence="8">
    <location>
        <begin position="86"/>
        <end position="96"/>
    </location>
</feature>
<dbReference type="AlphaFoldDB" id="A0A1I2XZ18"/>
<feature type="compositionally biased region" description="Low complexity" evidence="8">
    <location>
        <begin position="109"/>
        <end position="140"/>
    </location>
</feature>
<keyword evidence="6" id="KW-0811">Translocation</keyword>
<evidence type="ECO:0000256" key="6">
    <source>
        <dbReference type="ARBA" id="ARBA00023010"/>
    </source>
</evidence>
<evidence type="ECO:0000256" key="2">
    <source>
        <dbReference type="ARBA" id="ARBA00022448"/>
    </source>
</evidence>
<keyword evidence="5" id="KW-1133">Transmembrane helix</keyword>
<evidence type="ECO:0000256" key="5">
    <source>
        <dbReference type="ARBA" id="ARBA00022989"/>
    </source>
</evidence>
<sequence>MFSDIGPLEVVTLIVLAVLLVGPDKLPKMVSDTVRALRKLREFSQSAQASIRDELPTELKDLNLEDLNPKTFVAKNLLGDQSLGLDDLTADLGLGDEPLDSAGTNTSKGLGKATAPGPLPAATGHGPRPPARGATASTRTARNREGPRPPRRRPGPSTH</sequence>
<evidence type="ECO:0000256" key="1">
    <source>
        <dbReference type="ARBA" id="ARBA00004167"/>
    </source>
</evidence>
<reference evidence="9 10" key="1">
    <citation type="submission" date="2016-10" db="EMBL/GenBank/DDBJ databases">
        <authorList>
            <person name="de Groot N.N."/>
        </authorList>
    </citation>
    <scope>NUCLEOTIDE SEQUENCE [LARGE SCALE GENOMIC DNA]</scope>
    <source>
        <strain evidence="9 10">OK461</strain>
    </source>
</reference>
<evidence type="ECO:0000256" key="4">
    <source>
        <dbReference type="ARBA" id="ARBA00022927"/>
    </source>
</evidence>